<dbReference type="InterPro" id="IPR015500">
    <property type="entry name" value="Peptidase_S8_subtilisin-rel"/>
</dbReference>
<name>A0A8J3CZZ5_9BACT</name>
<dbReference type="PANTHER" id="PTHR43806:SF14">
    <property type="entry name" value="TRIPEPTIDYL-PEPTIDASE 2"/>
    <property type="match status" value="1"/>
</dbReference>
<organism evidence="6 7">
    <name type="scientific">Persicitalea jodogahamensis</name>
    <dbReference type="NCBI Taxonomy" id="402147"/>
    <lineage>
        <taxon>Bacteria</taxon>
        <taxon>Pseudomonadati</taxon>
        <taxon>Bacteroidota</taxon>
        <taxon>Cytophagia</taxon>
        <taxon>Cytophagales</taxon>
        <taxon>Spirosomataceae</taxon>
        <taxon>Persicitalea</taxon>
    </lineage>
</organism>
<dbReference type="GO" id="GO:0004252">
    <property type="term" value="F:serine-type endopeptidase activity"/>
    <property type="evidence" value="ECO:0007669"/>
    <property type="project" value="InterPro"/>
</dbReference>
<dbReference type="PRINTS" id="PR00723">
    <property type="entry name" value="SUBTILISIN"/>
</dbReference>
<dbReference type="EMBL" id="BMXF01000001">
    <property type="protein sequence ID" value="GHB51549.1"/>
    <property type="molecule type" value="Genomic_DNA"/>
</dbReference>
<evidence type="ECO:0000256" key="2">
    <source>
        <dbReference type="ARBA" id="ARBA00022670"/>
    </source>
</evidence>
<dbReference type="InterPro" id="IPR036852">
    <property type="entry name" value="Peptidase_S8/S53_dom_sf"/>
</dbReference>
<dbReference type="InterPro" id="IPR034075">
    <property type="entry name" value="Glr3161-like_dom"/>
</dbReference>
<keyword evidence="4" id="KW-0720">Serine protease</keyword>
<reference evidence="6 7" key="1">
    <citation type="journal article" date="2014" name="Int. J. Syst. Evol. Microbiol.">
        <title>Complete genome sequence of Corynebacterium casei LMG S-19264T (=DSM 44701T), isolated from a smear-ripened cheese.</title>
        <authorList>
            <consortium name="US DOE Joint Genome Institute (JGI-PGF)"/>
            <person name="Walter F."/>
            <person name="Albersmeier A."/>
            <person name="Kalinowski J."/>
            <person name="Ruckert C."/>
        </authorList>
    </citation>
    <scope>NUCLEOTIDE SEQUENCE [LARGE SCALE GENOMIC DNA]</scope>
    <source>
        <strain evidence="6 7">KCTC 12866</strain>
    </source>
</reference>
<proteinExistence type="inferred from homology"/>
<keyword evidence="7" id="KW-1185">Reference proteome</keyword>
<keyword evidence="3" id="KW-0378">Hydrolase</keyword>
<evidence type="ECO:0000256" key="1">
    <source>
        <dbReference type="ARBA" id="ARBA00011073"/>
    </source>
</evidence>
<feature type="domain" description="Peptidase S8/S53" evidence="5">
    <location>
        <begin position="415"/>
        <end position="576"/>
    </location>
</feature>
<evidence type="ECO:0000256" key="3">
    <source>
        <dbReference type="ARBA" id="ARBA00022801"/>
    </source>
</evidence>
<dbReference type="Gene3D" id="3.40.50.200">
    <property type="entry name" value="Peptidase S8/S53 domain"/>
    <property type="match status" value="2"/>
</dbReference>
<dbReference type="CDD" id="cd05562">
    <property type="entry name" value="Peptidases_S53_like"/>
    <property type="match status" value="1"/>
</dbReference>
<dbReference type="GO" id="GO:0005829">
    <property type="term" value="C:cytosol"/>
    <property type="evidence" value="ECO:0007669"/>
    <property type="project" value="TreeGrafter"/>
</dbReference>
<dbReference type="AlphaFoldDB" id="A0A8J3CZZ5"/>
<comment type="caution">
    <text evidence="6">The sequence shown here is derived from an EMBL/GenBank/DDBJ whole genome shotgun (WGS) entry which is preliminary data.</text>
</comment>
<protein>
    <recommendedName>
        <fullName evidence="5">Peptidase S8/S53 domain-containing protein</fullName>
    </recommendedName>
</protein>
<comment type="similarity">
    <text evidence="1">Belongs to the peptidase S8 family.</text>
</comment>
<dbReference type="GO" id="GO:0006508">
    <property type="term" value="P:proteolysis"/>
    <property type="evidence" value="ECO:0007669"/>
    <property type="project" value="UniProtKB-KW"/>
</dbReference>
<evidence type="ECO:0000259" key="5">
    <source>
        <dbReference type="Pfam" id="PF00082"/>
    </source>
</evidence>
<dbReference type="Pfam" id="PF00082">
    <property type="entry name" value="Peptidase_S8"/>
    <property type="match status" value="1"/>
</dbReference>
<keyword evidence="2" id="KW-0645">Protease</keyword>
<evidence type="ECO:0000313" key="6">
    <source>
        <dbReference type="EMBL" id="GHB51549.1"/>
    </source>
</evidence>
<dbReference type="PANTHER" id="PTHR43806">
    <property type="entry name" value="PEPTIDASE S8"/>
    <property type="match status" value="1"/>
</dbReference>
<dbReference type="SUPFAM" id="SSF52743">
    <property type="entry name" value="Subtilisin-like"/>
    <property type="match status" value="1"/>
</dbReference>
<dbReference type="PROSITE" id="PS00138">
    <property type="entry name" value="SUBTILASE_SER"/>
    <property type="match status" value="1"/>
</dbReference>
<accession>A0A8J3CZZ5</accession>
<evidence type="ECO:0000313" key="7">
    <source>
        <dbReference type="Proteomes" id="UP000598271"/>
    </source>
</evidence>
<dbReference type="InterPro" id="IPR023828">
    <property type="entry name" value="Peptidase_S8_Ser-AS"/>
</dbReference>
<dbReference type="GO" id="GO:0008240">
    <property type="term" value="F:tripeptidyl-peptidase activity"/>
    <property type="evidence" value="ECO:0007669"/>
    <property type="project" value="TreeGrafter"/>
</dbReference>
<dbReference type="Proteomes" id="UP000598271">
    <property type="component" value="Unassembled WGS sequence"/>
</dbReference>
<dbReference type="InterPro" id="IPR050131">
    <property type="entry name" value="Peptidase_S8_subtilisin-like"/>
</dbReference>
<evidence type="ECO:0000256" key="4">
    <source>
        <dbReference type="ARBA" id="ARBA00022825"/>
    </source>
</evidence>
<gene>
    <name evidence="6" type="ORF">GCM10007390_00130</name>
</gene>
<dbReference type="InterPro" id="IPR000209">
    <property type="entry name" value="Peptidase_S8/S53_dom"/>
</dbReference>
<sequence length="983" mass="103390">MALFLASFAVQAQTPAAVKAAARAAKVSTDLLPVIENNGINTQAPFPGGLVRENLFMTEGNSIAISAVANSEQEGQALLQSLQALGLTKGRVLKQQVTGYLPIDKLDDLKNVSVLRSARPSYKPIHNVGSVTSQGDTSMRSHIARTTYDVNGAGVKVGVLSDSYDRLGGAASGVASGDLPMNVEVLKEFSGDGGIDEGRAMIELIHDVAPGSPQAFYTAFEGQLDFAAGIRALAAAGCKIITDDVSYFAEPFFQDGPIAQAVDDVVSNSGVTYFSSAGNSARQSYQSAYRGTTPPASPTYYVGAHNFWGGDKFQSLTIGAGRSITIAFQWDDPFFSVSGGSGARTDMDLLVYFNGTFLSQFSSQAESIGGDPVEIIGLRNTGSSALTIELVLAKYEDVTTGSTPDPTLVKWVNFGNDVPTEYDTKSSTVVGHSNATRTIAVGAAPFYNTPAYNNALSTATIEPFSSAGGTPILFSTNGTRLGAPVVRQKPEITSVDGTNTTFFISDTNRDTDAFPNFFGTSAAAPHAAGVAALMKQKAPGISPAAILTALENTALDMDDPSTPGFDAGFDFGTGYGFIQADKAIQAILPANPTFAITGVTTISCSPVPGNPNKRSLTFMPKYSVLNGQPITFSVASETLPTTAPGPYTIEIYIDNPTITLKATQQGTSGEARFIYNWLAVCGTTPPTPDPEPTNFVITDVTTISCNPTPGDPNRRSLTFNPQYSGTNGQPITFSIVNEKLPTTAPGPYTIGVYTDRPTITLKATQQGTSGEASFVYNWLAVCGTTPPAPTPEPTNFTITGVTTISCSPTPGEPNKRSLTFDPQYSGINGQPVTFSVVSEKLPTTAPGPYTLGVYIDNPTITLKATQQGTSGEASFVYNWLAVCGSSSARFGAGSEEANGLNVVMLGNPVEDGRVSVMVRGAASQPVNMILTDTRGKVIGSHQIEQAGREEQHVFEVSRQPTSLLLLKVSTPTESKTIKVLKVQ</sequence>